<feature type="transmembrane region" description="Helical" evidence="5">
    <location>
        <begin position="227"/>
        <end position="246"/>
    </location>
</feature>
<feature type="transmembrane region" description="Helical" evidence="5">
    <location>
        <begin position="267"/>
        <end position="285"/>
    </location>
</feature>
<dbReference type="GO" id="GO:0016020">
    <property type="term" value="C:membrane"/>
    <property type="evidence" value="ECO:0007669"/>
    <property type="project" value="UniProtKB-SubCell"/>
</dbReference>
<feature type="transmembrane region" description="Helical" evidence="5">
    <location>
        <begin position="159"/>
        <end position="178"/>
    </location>
</feature>
<dbReference type="InterPro" id="IPR051533">
    <property type="entry name" value="WaaL-like"/>
</dbReference>
<keyword evidence="4 5" id="KW-0472">Membrane</keyword>
<name>A0A515CTC0_SERLI</name>
<feature type="transmembrane region" description="Helical" evidence="5">
    <location>
        <begin position="190"/>
        <end position="215"/>
    </location>
</feature>
<dbReference type="Pfam" id="PF04932">
    <property type="entry name" value="Wzy_C"/>
    <property type="match status" value="1"/>
</dbReference>
<feature type="transmembrane region" description="Helical" evidence="5">
    <location>
        <begin position="93"/>
        <end position="113"/>
    </location>
</feature>
<feature type="transmembrane region" description="Helical" evidence="5">
    <location>
        <begin position="64"/>
        <end position="81"/>
    </location>
</feature>
<keyword evidence="2 5" id="KW-0812">Transmembrane</keyword>
<feature type="transmembrane region" description="Helical" evidence="5">
    <location>
        <begin position="344"/>
        <end position="362"/>
    </location>
</feature>
<feature type="transmembrane region" description="Helical" evidence="5">
    <location>
        <begin position="37"/>
        <end position="55"/>
    </location>
</feature>
<evidence type="ECO:0000256" key="5">
    <source>
        <dbReference type="SAM" id="Phobius"/>
    </source>
</evidence>
<organism evidence="7 8">
    <name type="scientific">Serratia liquefaciens</name>
    <dbReference type="NCBI Taxonomy" id="614"/>
    <lineage>
        <taxon>Bacteria</taxon>
        <taxon>Pseudomonadati</taxon>
        <taxon>Pseudomonadota</taxon>
        <taxon>Gammaproteobacteria</taxon>
        <taxon>Enterobacterales</taxon>
        <taxon>Yersiniaceae</taxon>
        <taxon>Serratia</taxon>
    </lineage>
</organism>
<dbReference type="RefSeq" id="WP_142814920.1">
    <property type="nucleotide sequence ID" value="NZ_CP033893.1"/>
</dbReference>
<evidence type="ECO:0000259" key="6">
    <source>
        <dbReference type="Pfam" id="PF04932"/>
    </source>
</evidence>
<keyword evidence="3 5" id="KW-1133">Transmembrane helix</keyword>
<dbReference type="AlphaFoldDB" id="A0A515CTC0"/>
<dbReference type="InterPro" id="IPR007016">
    <property type="entry name" value="O-antigen_ligase-rel_domated"/>
</dbReference>
<dbReference type="EMBL" id="CP033893">
    <property type="protein sequence ID" value="QDL31340.1"/>
    <property type="molecule type" value="Genomic_DNA"/>
</dbReference>
<evidence type="ECO:0000313" key="7">
    <source>
        <dbReference type="EMBL" id="QDL31340.1"/>
    </source>
</evidence>
<evidence type="ECO:0000256" key="3">
    <source>
        <dbReference type="ARBA" id="ARBA00022989"/>
    </source>
</evidence>
<evidence type="ECO:0000313" key="8">
    <source>
        <dbReference type="Proteomes" id="UP000317572"/>
    </source>
</evidence>
<accession>A0A515CTC0</accession>
<feature type="transmembrane region" description="Helical" evidence="5">
    <location>
        <begin position="12"/>
        <end position="31"/>
    </location>
</feature>
<evidence type="ECO:0000256" key="1">
    <source>
        <dbReference type="ARBA" id="ARBA00004141"/>
    </source>
</evidence>
<dbReference type="PANTHER" id="PTHR37422:SF13">
    <property type="entry name" value="LIPOPOLYSACCHARIDE BIOSYNTHESIS PROTEIN PA4999-RELATED"/>
    <property type="match status" value="1"/>
</dbReference>
<dbReference type="PANTHER" id="PTHR37422">
    <property type="entry name" value="TEICHURONIC ACID BIOSYNTHESIS PROTEIN TUAE"/>
    <property type="match status" value="1"/>
</dbReference>
<reference evidence="7 8" key="1">
    <citation type="submission" date="2018-11" db="EMBL/GenBank/DDBJ databases">
        <title>The first complete genome of Serratia liquefaciens isolated from metalophyte plant revel distinctness adaptive mechanisms in an extreme habitat.</title>
        <authorList>
            <person name="Caneschi W.L."/>
            <person name="Sanchez A.B."/>
            <person name="Felestrino E.B."/>
            <person name="Assis R.A.B."/>
            <person name="Lemes C.G.C."/>
            <person name="Cordeiro I.F."/>
            <person name="Fonseca N.P."/>
            <person name="Villa M."/>
            <person name="Vieira I.T."/>
            <person name="Moraes L.A."/>
            <person name="Kamino L.H.Y."/>
            <person name="do Carmo F."/>
            <person name="Garcia C.M."/>
            <person name="Almeida N.F."/>
            <person name="Silva R.S."/>
            <person name="Ferro J.A."/>
            <person name="Ferro M.I.T."/>
            <person name="Varani A.M."/>
            <person name="Ferreira R.M."/>
            <person name="dos Santos V.L."/>
            <person name="Silva U.C."/>
            <person name="Setubal J.C."/>
            <person name="Moreira L.M."/>
        </authorList>
    </citation>
    <scope>NUCLEOTIDE SEQUENCE [LARGE SCALE GENOMIC DNA]</scope>
    <source>
        <strain evidence="7 8">FG3</strain>
    </source>
</reference>
<comment type="subcellular location">
    <subcellularLocation>
        <location evidence="1">Membrane</location>
        <topology evidence="1">Multi-pass membrane protein</topology>
    </subcellularLocation>
</comment>
<evidence type="ECO:0000256" key="4">
    <source>
        <dbReference type="ARBA" id="ARBA00023136"/>
    </source>
</evidence>
<feature type="transmembrane region" description="Helical" evidence="5">
    <location>
        <begin position="305"/>
        <end position="332"/>
    </location>
</feature>
<feature type="domain" description="O-antigen ligase-related" evidence="6">
    <location>
        <begin position="192"/>
        <end position="322"/>
    </location>
</feature>
<evidence type="ECO:0000256" key="2">
    <source>
        <dbReference type="ARBA" id="ARBA00022692"/>
    </source>
</evidence>
<sequence length="391" mass="43413">MIFSKIIEFTERLSFYAMLAFSFFSAIFCGFTRVNNLFHIAAFFFLLTLATRPGVRSAWLNRRAASAGMALAACFLAYYAVSNLWGGTPDDTASTLTHSVYILLYLALLVTVLESPERNLLLCAVIAGITLLCLYLACVDFREIYTFRETSGANPGPRNVIDLAGYAALGIILSLMVFRDTGKKRALSAIPLLFAFMVFTQSRGPLMALLAALALTTSYLALNKKSLLAITAAVLFAVGAVLLSPIGEMLITRFEELYQQSFVRMSIWRHSLLLVEQAPFFGYGFDKQLTFTNYTGEFIHTTHSLYLGALLKGGLVGFCLFAALLTFGAQLAVRHLRAGRRLEAALYLFMLIFYCSQGMFVIANPAEFWYLFWFPLAMVFAQPPLISPPAR</sequence>
<feature type="transmembrane region" description="Helical" evidence="5">
    <location>
        <begin position="120"/>
        <end position="139"/>
    </location>
</feature>
<protein>
    <submittedName>
        <fullName evidence="7">Polymerase</fullName>
    </submittedName>
</protein>
<dbReference type="Proteomes" id="UP000317572">
    <property type="component" value="Chromosome"/>
</dbReference>
<proteinExistence type="predicted"/>
<gene>
    <name evidence="7" type="ORF">EGO53_05890</name>
</gene>